<name>A0A955L0C5_9BACT</name>
<organism evidence="6 7">
    <name type="scientific">Candidatus Dojkabacteria bacterium</name>
    <dbReference type="NCBI Taxonomy" id="2099670"/>
    <lineage>
        <taxon>Bacteria</taxon>
        <taxon>Candidatus Dojkabacteria</taxon>
    </lineage>
</organism>
<gene>
    <name evidence="4 6" type="primary">rpmJ</name>
    <name evidence="6" type="ORF">KC678_01315</name>
</gene>
<reference evidence="6" key="2">
    <citation type="journal article" date="2021" name="Microbiome">
        <title>Successional dynamics and alternative stable states in a saline activated sludge microbial community over 9 years.</title>
        <authorList>
            <person name="Wang Y."/>
            <person name="Ye J."/>
            <person name="Ju F."/>
            <person name="Liu L."/>
            <person name="Boyd J.A."/>
            <person name="Deng Y."/>
            <person name="Parks D.H."/>
            <person name="Jiang X."/>
            <person name="Yin X."/>
            <person name="Woodcroft B.J."/>
            <person name="Tyson G.W."/>
            <person name="Hugenholtz P."/>
            <person name="Polz M.F."/>
            <person name="Zhang T."/>
        </authorList>
    </citation>
    <scope>NUCLEOTIDE SEQUENCE</scope>
    <source>
        <strain evidence="6">HKST-UBA13</strain>
    </source>
</reference>
<dbReference type="InterPro" id="IPR035977">
    <property type="entry name" value="Ribosomal_bL36_sp"/>
</dbReference>
<dbReference type="GO" id="GO:0005840">
    <property type="term" value="C:ribosome"/>
    <property type="evidence" value="ECO:0007669"/>
    <property type="project" value="UniProtKB-KW"/>
</dbReference>
<keyword evidence="2 4" id="KW-0689">Ribosomal protein</keyword>
<accession>A0A955L0C5</accession>
<dbReference type="Proteomes" id="UP000775877">
    <property type="component" value="Unassembled WGS sequence"/>
</dbReference>
<dbReference type="InterPro" id="IPR000473">
    <property type="entry name" value="Ribosomal_bL36"/>
</dbReference>
<dbReference type="SUPFAM" id="SSF57840">
    <property type="entry name" value="Ribosomal protein L36"/>
    <property type="match status" value="1"/>
</dbReference>
<evidence type="ECO:0000313" key="7">
    <source>
        <dbReference type="Proteomes" id="UP000775877"/>
    </source>
</evidence>
<comment type="similarity">
    <text evidence="1 4 5">Belongs to the bacterial ribosomal protein bL36 family.</text>
</comment>
<dbReference type="HAMAP" id="MF_00251">
    <property type="entry name" value="Ribosomal_bL36"/>
    <property type="match status" value="1"/>
</dbReference>
<keyword evidence="3 4" id="KW-0687">Ribonucleoprotein</keyword>
<dbReference type="GO" id="GO:1990904">
    <property type="term" value="C:ribonucleoprotein complex"/>
    <property type="evidence" value="ECO:0007669"/>
    <property type="project" value="UniProtKB-KW"/>
</dbReference>
<dbReference type="GO" id="GO:0006412">
    <property type="term" value="P:translation"/>
    <property type="evidence" value="ECO:0007669"/>
    <property type="project" value="UniProtKB-UniRule"/>
</dbReference>
<comment type="caution">
    <text evidence="6">The sequence shown here is derived from an EMBL/GenBank/DDBJ whole genome shotgun (WGS) entry which is preliminary data.</text>
</comment>
<evidence type="ECO:0000256" key="4">
    <source>
        <dbReference type="HAMAP-Rule" id="MF_00251"/>
    </source>
</evidence>
<dbReference type="AlphaFoldDB" id="A0A955L0C5"/>
<evidence type="ECO:0000256" key="5">
    <source>
        <dbReference type="RuleBase" id="RU000571"/>
    </source>
</evidence>
<dbReference type="EMBL" id="JAGQLJ010000024">
    <property type="protein sequence ID" value="MCA9380882.1"/>
    <property type="molecule type" value="Genomic_DNA"/>
</dbReference>
<protein>
    <recommendedName>
        <fullName evidence="4">Large ribosomal subunit protein bL36</fullName>
    </recommendedName>
</protein>
<evidence type="ECO:0000256" key="2">
    <source>
        <dbReference type="ARBA" id="ARBA00022980"/>
    </source>
</evidence>
<evidence type="ECO:0000256" key="1">
    <source>
        <dbReference type="ARBA" id="ARBA00007645"/>
    </source>
</evidence>
<dbReference type="GO" id="GO:0003735">
    <property type="term" value="F:structural constituent of ribosome"/>
    <property type="evidence" value="ECO:0007669"/>
    <property type="project" value="InterPro"/>
</dbReference>
<dbReference type="NCBIfam" id="TIGR01022">
    <property type="entry name" value="rpmJ_bact"/>
    <property type="match status" value="1"/>
</dbReference>
<evidence type="ECO:0000313" key="6">
    <source>
        <dbReference type="EMBL" id="MCA9380882.1"/>
    </source>
</evidence>
<sequence length="50" mass="5943">MKARASVKKRCRDCYIVKRRKKVTSNGKVKIKPVYYVYCKTNPKHKQKQG</sequence>
<reference evidence="6" key="1">
    <citation type="submission" date="2020-04" db="EMBL/GenBank/DDBJ databases">
        <authorList>
            <person name="Zhang T."/>
        </authorList>
    </citation>
    <scope>NUCLEOTIDE SEQUENCE</scope>
    <source>
        <strain evidence="6">HKST-UBA13</strain>
    </source>
</reference>
<proteinExistence type="inferred from homology"/>
<evidence type="ECO:0000256" key="3">
    <source>
        <dbReference type="ARBA" id="ARBA00023274"/>
    </source>
</evidence>
<dbReference type="Pfam" id="PF00444">
    <property type="entry name" value="Ribosomal_L36"/>
    <property type="match status" value="2"/>
</dbReference>